<dbReference type="InterPro" id="IPR012020">
    <property type="entry name" value="ABHD4"/>
</dbReference>
<dbReference type="InterPro" id="IPR029058">
    <property type="entry name" value="AB_hydrolase_fold"/>
</dbReference>
<keyword evidence="5" id="KW-1185">Reference proteome</keyword>
<dbReference type="AlphaFoldDB" id="A0A1N6JZ83"/>
<protein>
    <recommendedName>
        <fullName evidence="3">AB hydrolase-1 domain-containing protein</fullName>
    </recommendedName>
</protein>
<reference evidence="4 5" key="1">
    <citation type="submission" date="2016-11" db="EMBL/GenBank/DDBJ databases">
        <authorList>
            <person name="Jaros S."/>
            <person name="Januszkiewicz K."/>
            <person name="Wedrychowicz H."/>
        </authorList>
    </citation>
    <scope>NUCLEOTIDE SEQUENCE [LARGE SCALE GENOMIC DNA]</scope>
    <source>
        <strain evidence="4 5">DSM 24787</strain>
    </source>
</reference>
<evidence type="ECO:0000256" key="1">
    <source>
        <dbReference type="ARBA" id="ARBA00010884"/>
    </source>
</evidence>
<dbReference type="InterPro" id="IPR000073">
    <property type="entry name" value="AB_hydrolase_1"/>
</dbReference>
<name>A0A1N6JZ83_9BACT</name>
<feature type="active site" description="Charge relay system" evidence="2">
    <location>
        <position position="267"/>
    </location>
</feature>
<feature type="domain" description="AB hydrolase-1" evidence="3">
    <location>
        <begin position="61"/>
        <end position="300"/>
    </location>
</feature>
<dbReference type="PANTHER" id="PTHR10794">
    <property type="entry name" value="ABHYDROLASE DOMAIN-CONTAINING PROTEIN"/>
    <property type="match status" value="1"/>
</dbReference>
<dbReference type="OrthoDB" id="332676at2"/>
<gene>
    <name evidence="4" type="ORF">SAMN04488055_4753</name>
</gene>
<dbReference type="SUPFAM" id="SSF53474">
    <property type="entry name" value="alpha/beta-Hydrolases"/>
    <property type="match status" value="1"/>
</dbReference>
<comment type="similarity">
    <text evidence="1">Belongs to the AB hydrolase superfamily. AB hydrolase 4 family.</text>
</comment>
<dbReference type="PANTHER" id="PTHR10794:SF94">
    <property type="entry name" value="ESTERASE YHET-RELATED"/>
    <property type="match status" value="1"/>
</dbReference>
<dbReference type="EMBL" id="FSRA01000002">
    <property type="protein sequence ID" value="SIO49642.1"/>
    <property type="molecule type" value="Genomic_DNA"/>
</dbReference>
<feature type="active site" description="Charge relay system" evidence="2">
    <location>
        <position position="140"/>
    </location>
</feature>
<dbReference type="PIRSF" id="PIRSF005211">
    <property type="entry name" value="Ab_hydro_YheT"/>
    <property type="match status" value="1"/>
</dbReference>
<proteinExistence type="inferred from homology"/>
<dbReference type="STRING" id="536979.SAMN04488055_4753"/>
<evidence type="ECO:0000259" key="3">
    <source>
        <dbReference type="Pfam" id="PF00561"/>
    </source>
</evidence>
<dbReference type="GO" id="GO:0047372">
    <property type="term" value="F:monoacylglycerol lipase activity"/>
    <property type="evidence" value="ECO:0007669"/>
    <property type="project" value="TreeGrafter"/>
</dbReference>
<sequence length="321" mass="36662">MPVLKAPDYKAPILLRNRHLLTIFPSLFRKIKPANYTRTRISTQDNDFLDLDFSKVGSDQLVVILHGLEGNSQRQYITGMVHIFNEGGYDTVSMNFRGCSGESNKALRFYHSGETGDLQTVIEHLEASGNYKRIHLVGFSLGGNVTLKYVGERGEAIPPIIRSVVAISVPCDLKDSSIELEKRHNFIYMKRFIRSLGLKLETKAKQYPNEISLDNFGVIKNFKQFDDRYTAPMHGFKDAEEYWARNSSKQFLENIRIPTLLINALDDPFLGKGSFPYKEAGNNPYLYLETPETGGHVGFVTFTGKHYWSERRAFQFIHDHP</sequence>
<dbReference type="Gene3D" id="3.40.50.1820">
    <property type="entry name" value="alpha/beta hydrolase"/>
    <property type="match status" value="1"/>
</dbReference>
<dbReference type="Pfam" id="PF00561">
    <property type="entry name" value="Abhydrolase_1"/>
    <property type="match status" value="1"/>
</dbReference>
<dbReference type="Proteomes" id="UP000185003">
    <property type="component" value="Unassembled WGS sequence"/>
</dbReference>
<dbReference type="InterPro" id="IPR050960">
    <property type="entry name" value="AB_hydrolase_4_sf"/>
</dbReference>
<accession>A0A1N6JZ83</accession>
<evidence type="ECO:0000256" key="2">
    <source>
        <dbReference type="PIRSR" id="PIRSR005211-1"/>
    </source>
</evidence>
<evidence type="ECO:0000313" key="4">
    <source>
        <dbReference type="EMBL" id="SIO49642.1"/>
    </source>
</evidence>
<dbReference type="RefSeq" id="WP_074242054.1">
    <property type="nucleotide sequence ID" value="NZ_FSRA01000002.1"/>
</dbReference>
<dbReference type="GO" id="GO:0034338">
    <property type="term" value="F:short-chain carboxylesterase activity"/>
    <property type="evidence" value="ECO:0007669"/>
    <property type="project" value="TreeGrafter"/>
</dbReference>
<organism evidence="4 5">
    <name type="scientific">Chitinophaga niabensis</name>
    <dbReference type="NCBI Taxonomy" id="536979"/>
    <lineage>
        <taxon>Bacteria</taxon>
        <taxon>Pseudomonadati</taxon>
        <taxon>Bacteroidota</taxon>
        <taxon>Chitinophagia</taxon>
        <taxon>Chitinophagales</taxon>
        <taxon>Chitinophagaceae</taxon>
        <taxon>Chitinophaga</taxon>
    </lineage>
</organism>
<evidence type="ECO:0000313" key="5">
    <source>
        <dbReference type="Proteomes" id="UP000185003"/>
    </source>
</evidence>
<feature type="active site" description="Charge relay system" evidence="2">
    <location>
        <position position="296"/>
    </location>
</feature>